<reference evidence="1 2" key="1">
    <citation type="submission" date="2014-04" db="EMBL/GenBank/DDBJ databases">
        <title>Genome assembly of Hyalangium minutum DSM 14724.</title>
        <authorList>
            <person name="Sharma G."/>
            <person name="Subramanian S."/>
        </authorList>
    </citation>
    <scope>NUCLEOTIDE SEQUENCE [LARGE SCALE GENOMIC DNA]</scope>
    <source>
        <strain evidence="1 2">DSM 14724</strain>
    </source>
</reference>
<comment type="caution">
    <text evidence="1">The sequence shown here is derived from an EMBL/GenBank/DDBJ whole genome shotgun (WGS) entry which is preliminary data.</text>
</comment>
<accession>A0A085W657</accession>
<evidence type="ECO:0000313" key="1">
    <source>
        <dbReference type="EMBL" id="KFE63170.1"/>
    </source>
</evidence>
<evidence type="ECO:0008006" key="3">
    <source>
        <dbReference type="Google" id="ProtNLM"/>
    </source>
</evidence>
<protein>
    <recommendedName>
        <fullName evidence="3">Lipoprotein</fullName>
    </recommendedName>
</protein>
<dbReference type="STRING" id="394096.DB31_2763"/>
<dbReference type="PROSITE" id="PS51257">
    <property type="entry name" value="PROKAR_LIPOPROTEIN"/>
    <property type="match status" value="1"/>
</dbReference>
<evidence type="ECO:0000313" key="2">
    <source>
        <dbReference type="Proteomes" id="UP000028725"/>
    </source>
</evidence>
<organism evidence="1 2">
    <name type="scientific">Hyalangium minutum</name>
    <dbReference type="NCBI Taxonomy" id="394096"/>
    <lineage>
        <taxon>Bacteria</taxon>
        <taxon>Pseudomonadati</taxon>
        <taxon>Myxococcota</taxon>
        <taxon>Myxococcia</taxon>
        <taxon>Myxococcales</taxon>
        <taxon>Cystobacterineae</taxon>
        <taxon>Archangiaceae</taxon>
        <taxon>Hyalangium</taxon>
    </lineage>
</organism>
<gene>
    <name evidence="1" type="ORF">DB31_2763</name>
</gene>
<keyword evidence="2" id="KW-1185">Reference proteome</keyword>
<sequence length="159" mass="17608">MSTRRLLLPVLLLTVGFSLGCNSFVQNPGHYDLDYTEIFLDDCGLLPPKDPPSLWDGSLLITGQVVRMDFELLEMQLVGRFLASGEKFAVDGSVANAEVPINGQTCLLDQVSVHLEGDTVCATQFRGVLRVRYEARRPDSCVCEVRARFNAVQDGLRCE</sequence>
<dbReference type="Proteomes" id="UP000028725">
    <property type="component" value="Unassembled WGS sequence"/>
</dbReference>
<proteinExistence type="predicted"/>
<dbReference type="EMBL" id="JMCB01000018">
    <property type="protein sequence ID" value="KFE63170.1"/>
    <property type="molecule type" value="Genomic_DNA"/>
</dbReference>
<dbReference type="AlphaFoldDB" id="A0A085W657"/>
<name>A0A085W657_9BACT</name>